<dbReference type="EMBL" id="BTGU01004156">
    <property type="protein sequence ID" value="GMN22840.1"/>
    <property type="molecule type" value="Genomic_DNA"/>
</dbReference>
<accession>A0AA87YTQ1</accession>
<dbReference type="Pfam" id="PF00314">
    <property type="entry name" value="Thaumatin"/>
    <property type="match status" value="1"/>
</dbReference>
<evidence type="ECO:0000313" key="3">
    <source>
        <dbReference type="EMBL" id="GMN22840.1"/>
    </source>
</evidence>
<proteinExistence type="inferred from homology"/>
<dbReference type="Proteomes" id="UP001187192">
    <property type="component" value="Unassembled WGS sequence"/>
</dbReference>
<name>A0AA87YTQ1_FICCA</name>
<organism evidence="4 5">
    <name type="scientific">Ficus carica</name>
    <name type="common">Common fig</name>
    <dbReference type="NCBI Taxonomy" id="3494"/>
    <lineage>
        <taxon>Eukaryota</taxon>
        <taxon>Viridiplantae</taxon>
        <taxon>Streptophyta</taxon>
        <taxon>Embryophyta</taxon>
        <taxon>Tracheophyta</taxon>
        <taxon>Spermatophyta</taxon>
        <taxon>Magnoliopsida</taxon>
        <taxon>eudicotyledons</taxon>
        <taxon>Gunneridae</taxon>
        <taxon>Pentapetalae</taxon>
        <taxon>rosids</taxon>
        <taxon>fabids</taxon>
        <taxon>Rosales</taxon>
        <taxon>Moraceae</taxon>
        <taxon>Ficeae</taxon>
        <taxon>Ficus</taxon>
    </lineage>
</organism>
<evidence type="ECO:0000256" key="2">
    <source>
        <dbReference type="SAM" id="SignalP"/>
    </source>
</evidence>
<protein>
    <submittedName>
        <fullName evidence="4">Uncharacterized protein</fullName>
    </submittedName>
</protein>
<dbReference type="SMART" id="SM00205">
    <property type="entry name" value="THN"/>
    <property type="match status" value="1"/>
</dbReference>
<keyword evidence="2" id="KW-0732">Signal</keyword>
<dbReference type="AlphaFoldDB" id="A0AA87YTQ1"/>
<comment type="similarity">
    <text evidence="1">Belongs to the thaumatin family.</text>
</comment>
<feature type="chain" id="PRO_5041851627" evidence="2">
    <location>
        <begin position="28"/>
        <end position="131"/>
    </location>
</feature>
<reference evidence="4" key="1">
    <citation type="submission" date="2023-07" db="EMBL/GenBank/DDBJ databases">
        <title>draft genome sequence of fig (Ficus carica).</title>
        <authorList>
            <person name="Takahashi T."/>
            <person name="Nishimura K."/>
        </authorList>
    </citation>
    <scope>NUCLEOTIDE SEQUENCE</scope>
</reference>
<feature type="signal peptide" evidence="2">
    <location>
        <begin position="1"/>
        <end position="27"/>
    </location>
</feature>
<dbReference type="PROSITE" id="PS51367">
    <property type="entry name" value="THAUMATIN_2"/>
    <property type="match status" value="1"/>
</dbReference>
<keyword evidence="5" id="KW-1185">Reference proteome</keyword>
<evidence type="ECO:0000256" key="1">
    <source>
        <dbReference type="ARBA" id="ARBA00010607"/>
    </source>
</evidence>
<dbReference type="SUPFAM" id="SSF49870">
    <property type="entry name" value="Osmotin, thaumatin-like protein"/>
    <property type="match status" value="1"/>
</dbReference>
<dbReference type="PANTHER" id="PTHR31048">
    <property type="entry name" value="OS03G0233200 PROTEIN"/>
    <property type="match status" value="1"/>
</dbReference>
<evidence type="ECO:0000313" key="4">
    <source>
        <dbReference type="EMBL" id="GMN22848.1"/>
    </source>
</evidence>
<dbReference type="Gene3D" id="2.60.110.10">
    <property type="entry name" value="Thaumatin"/>
    <property type="match status" value="1"/>
</dbReference>
<dbReference type="InterPro" id="IPR001938">
    <property type="entry name" value="Thaumatin"/>
</dbReference>
<sequence>MGLFQNLPIVSFFSLLILINSSPSSQATRIEILNNCSDTVWAAANPGGGKKLNRGETWNLTVTAYCNTTTGGRIWGRTNCAFGPDGRGKCLVLVTRVLATQTFLWTFFYNEKVVRLSELGGVADMASCIFP</sequence>
<evidence type="ECO:0000313" key="5">
    <source>
        <dbReference type="Proteomes" id="UP001187192"/>
    </source>
</evidence>
<dbReference type="InterPro" id="IPR037176">
    <property type="entry name" value="Osmotin/thaumatin-like_sf"/>
</dbReference>
<gene>
    <name evidence="3" type="ORF">TIFTF001_045714</name>
    <name evidence="4" type="ORF">TIFTF001_045716</name>
</gene>
<dbReference type="EMBL" id="BTGU01004157">
    <property type="protein sequence ID" value="GMN22848.1"/>
    <property type="molecule type" value="Genomic_DNA"/>
</dbReference>
<comment type="caution">
    <text evidence="4">The sequence shown here is derived from an EMBL/GenBank/DDBJ whole genome shotgun (WGS) entry which is preliminary data.</text>
</comment>